<name>A0A6G1QKR5_CHAAH</name>
<keyword evidence="1" id="KW-1133">Transmembrane helix</keyword>
<proteinExistence type="predicted"/>
<dbReference type="Proteomes" id="UP000503349">
    <property type="component" value="Chromosome 18"/>
</dbReference>
<dbReference type="AlphaFoldDB" id="A0A6G1QKR5"/>
<reference evidence="2 3" key="1">
    <citation type="submission" date="2019-02" db="EMBL/GenBank/DDBJ databases">
        <title>Opniocepnalus argus genome.</title>
        <authorList>
            <person name="Zhou C."/>
            <person name="Xiao S."/>
        </authorList>
    </citation>
    <scope>NUCLEOTIDE SEQUENCE [LARGE SCALE GENOMIC DNA]</scope>
    <source>
        <strain evidence="2">OARG1902GOOAL</strain>
        <tissue evidence="2">Muscle</tissue>
    </source>
</reference>
<evidence type="ECO:0000256" key="1">
    <source>
        <dbReference type="SAM" id="Phobius"/>
    </source>
</evidence>
<dbReference type="EMBL" id="CM015729">
    <property type="protein sequence ID" value="KAF3703145.1"/>
    <property type="molecule type" value="Genomic_DNA"/>
</dbReference>
<keyword evidence="3" id="KW-1185">Reference proteome</keyword>
<keyword evidence="1" id="KW-0472">Membrane</keyword>
<organism evidence="2 3">
    <name type="scientific">Channa argus</name>
    <name type="common">Northern snakehead</name>
    <name type="synonym">Ophicephalus argus</name>
    <dbReference type="NCBI Taxonomy" id="215402"/>
    <lineage>
        <taxon>Eukaryota</taxon>
        <taxon>Metazoa</taxon>
        <taxon>Chordata</taxon>
        <taxon>Craniata</taxon>
        <taxon>Vertebrata</taxon>
        <taxon>Euteleostomi</taxon>
        <taxon>Actinopterygii</taxon>
        <taxon>Neopterygii</taxon>
        <taxon>Teleostei</taxon>
        <taxon>Neoteleostei</taxon>
        <taxon>Acanthomorphata</taxon>
        <taxon>Anabantaria</taxon>
        <taxon>Anabantiformes</taxon>
        <taxon>Channoidei</taxon>
        <taxon>Channidae</taxon>
        <taxon>Channa</taxon>
    </lineage>
</organism>
<feature type="transmembrane region" description="Helical" evidence="1">
    <location>
        <begin position="12"/>
        <end position="35"/>
    </location>
</feature>
<evidence type="ECO:0000313" key="2">
    <source>
        <dbReference type="EMBL" id="KAF3703145.1"/>
    </source>
</evidence>
<keyword evidence="1" id="KW-0812">Transmembrane</keyword>
<accession>A0A6G1QKR5</accession>
<gene>
    <name evidence="2" type="ORF">EXN66_Car018833</name>
</gene>
<protein>
    <submittedName>
        <fullName evidence="2">Uncharacterized protein</fullName>
    </submittedName>
</protein>
<evidence type="ECO:0000313" key="3">
    <source>
        <dbReference type="Proteomes" id="UP000503349"/>
    </source>
</evidence>
<sequence length="68" mass="7667">MFINYSNCFPEWLRSIIVSVGLAALIISVVTVHMWTRTKGNKTQMENNTVDDDEVYENVGDSSASVRL</sequence>
<reference evidence="3" key="2">
    <citation type="submission" date="2019-02" db="EMBL/GenBank/DDBJ databases">
        <title>Opniocepnalus argus Var Kimnra genome.</title>
        <authorList>
            <person name="Zhou C."/>
            <person name="Xiao S."/>
        </authorList>
    </citation>
    <scope>NUCLEOTIDE SEQUENCE [LARGE SCALE GENOMIC DNA]</scope>
</reference>